<keyword evidence="7" id="KW-1185">Reference proteome</keyword>
<feature type="domain" description="Sugar-binding" evidence="5">
    <location>
        <begin position="67"/>
        <end position="309"/>
    </location>
</feature>
<dbReference type="Proteomes" id="UP001556196">
    <property type="component" value="Unassembled WGS sequence"/>
</dbReference>
<dbReference type="Pfam" id="PF04198">
    <property type="entry name" value="Sugar-bind"/>
    <property type="match status" value="1"/>
</dbReference>
<dbReference type="InterPro" id="IPR051054">
    <property type="entry name" value="SorC_transcr_regulators"/>
</dbReference>
<accession>A0ABV3R3N2</accession>
<keyword evidence="2" id="KW-0805">Transcription regulation</keyword>
<keyword evidence="3" id="KW-0238">DNA-binding</keyword>
<reference evidence="6 7" key="1">
    <citation type="submission" date="2024-06" db="EMBL/GenBank/DDBJ databases">
        <authorList>
            <person name="Tuo L."/>
        </authorList>
    </citation>
    <scope>NUCLEOTIDE SEQUENCE [LARGE SCALE GENOMIC DNA]</scope>
    <source>
        <strain evidence="6 7">ZMM04-5</strain>
    </source>
</reference>
<evidence type="ECO:0000256" key="1">
    <source>
        <dbReference type="ARBA" id="ARBA00010466"/>
    </source>
</evidence>
<dbReference type="InterPro" id="IPR007324">
    <property type="entry name" value="Sugar-bd_dom_put"/>
</dbReference>
<dbReference type="RefSeq" id="WP_367724749.1">
    <property type="nucleotide sequence ID" value="NZ_JBFOCI010000005.1"/>
</dbReference>
<dbReference type="InterPro" id="IPR036388">
    <property type="entry name" value="WH-like_DNA-bd_sf"/>
</dbReference>
<dbReference type="EMBL" id="JBFOCI010000005">
    <property type="protein sequence ID" value="MEW9807567.1"/>
    <property type="molecule type" value="Genomic_DNA"/>
</dbReference>
<dbReference type="CDD" id="cd00093">
    <property type="entry name" value="HTH_XRE"/>
    <property type="match status" value="1"/>
</dbReference>
<dbReference type="PANTHER" id="PTHR34294:SF1">
    <property type="entry name" value="TRANSCRIPTIONAL REGULATOR LSRR"/>
    <property type="match status" value="1"/>
</dbReference>
<sequence length="321" mass="34774">MAIRPADQIVHKAAWLYYAHGLRQDQVAQQLNISRASVAMYLRKARETGIVNISTSTQLFTDDVMAREIEDAYGLDAVWIAPHGDHVDPAAEVPVLASSVFLELVKKGDRIGVAWGQTVYAIADVMAYADLQDVTVVQLCGNLGAPFAYRPDQCTMEIARRLNAKGLNFYAPLVLSTEGLAKQLRDEPVIREQLAGISDCDLALYSIGTVDGESHVVKCGALTVEAMDALRRDGAAGVVAGQIIDSKGALLDCSYNRRCISADLASLRAIPRRLVVVQEENKFDPLLAGLAGGLATHLVVNHAMARRLLDHARSGAWRKAS</sequence>
<evidence type="ECO:0000256" key="4">
    <source>
        <dbReference type="ARBA" id="ARBA00023163"/>
    </source>
</evidence>
<evidence type="ECO:0000313" key="6">
    <source>
        <dbReference type="EMBL" id="MEW9807567.1"/>
    </source>
</evidence>
<name>A0ABV3R3N2_9HYPH</name>
<dbReference type="SUPFAM" id="SSF100950">
    <property type="entry name" value="NagB/RpiA/CoA transferase-like"/>
    <property type="match status" value="1"/>
</dbReference>
<dbReference type="InterPro" id="IPR037171">
    <property type="entry name" value="NagB/RpiA_transferase-like"/>
</dbReference>
<dbReference type="Gene3D" id="3.40.50.1360">
    <property type="match status" value="1"/>
</dbReference>
<keyword evidence="4" id="KW-0804">Transcription</keyword>
<dbReference type="PANTHER" id="PTHR34294">
    <property type="entry name" value="TRANSCRIPTIONAL REGULATOR-RELATED"/>
    <property type="match status" value="1"/>
</dbReference>
<protein>
    <submittedName>
        <fullName evidence="6">Sugar-binding transcriptional regulator</fullName>
    </submittedName>
</protein>
<dbReference type="InterPro" id="IPR001387">
    <property type="entry name" value="Cro/C1-type_HTH"/>
</dbReference>
<comment type="caution">
    <text evidence="6">The sequence shown here is derived from an EMBL/GenBank/DDBJ whole genome shotgun (WGS) entry which is preliminary data.</text>
</comment>
<gene>
    <name evidence="6" type="ORF">ABUE31_16385</name>
</gene>
<evidence type="ECO:0000313" key="7">
    <source>
        <dbReference type="Proteomes" id="UP001556196"/>
    </source>
</evidence>
<dbReference type="Gene3D" id="1.10.10.10">
    <property type="entry name" value="Winged helix-like DNA-binding domain superfamily/Winged helix DNA-binding domain"/>
    <property type="match status" value="1"/>
</dbReference>
<proteinExistence type="inferred from homology"/>
<evidence type="ECO:0000259" key="5">
    <source>
        <dbReference type="Pfam" id="PF04198"/>
    </source>
</evidence>
<evidence type="ECO:0000256" key="3">
    <source>
        <dbReference type="ARBA" id="ARBA00023125"/>
    </source>
</evidence>
<comment type="similarity">
    <text evidence="1">Belongs to the SorC transcriptional regulatory family.</text>
</comment>
<organism evidence="6 7">
    <name type="scientific">Mesorhizobium marinum</name>
    <dbReference type="NCBI Taxonomy" id="3228790"/>
    <lineage>
        <taxon>Bacteria</taxon>
        <taxon>Pseudomonadati</taxon>
        <taxon>Pseudomonadota</taxon>
        <taxon>Alphaproteobacteria</taxon>
        <taxon>Hyphomicrobiales</taxon>
        <taxon>Phyllobacteriaceae</taxon>
        <taxon>Mesorhizobium</taxon>
    </lineage>
</organism>
<evidence type="ECO:0000256" key="2">
    <source>
        <dbReference type="ARBA" id="ARBA00023015"/>
    </source>
</evidence>